<feature type="domain" description="Sulfatase N-terminal" evidence="3">
    <location>
        <begin position="6"/>
        <end position="357"/>
    </location>
</feature>
<dbReference type="AlphaFoldDB" id="A0A4R5KSS2"/>
<dbReference type="GO" id="GO:0005737">
    <property type="term" value="C:cytoplasm"/>
    <property type="evidence" value="ECO:0007669"/>
    <property type="project" value="TreeGrafter"/>
</dbReference>
<dbReference type="EMBL" id="SMRT01000003">
    <property type="protein sequence ID" value="TDF98666.1"/>
    <property type="molecule type" value="Genomic_DNA"/>
</dbReference>
<dbReference type="InterPro" id="IPR017850">
    <property type="entry name" value="Alkaline_phosphatase_core_sf"/>
</dbReference>
<dbReference type="Proteomes" id="UP000295636">
    <property type="component" value="Unassembled WGS sequence"/>
</dbReference>
<organism evidence="4 5">
    <name type="scientific">Paenibacillus piri</name>
    <dbReference type="NCBI Taxonomy" id="2547395"/>
    <lineage>
        <taxon>Bacteria</taxon>
        <taxon>Bacillati</taxon>
        <taxon>Bacillota</taxon>
        <taxon>Bacilli</taxon>
        <taxon>Bacillales</taxon>
        <taxon>Paenibacillaceae</taxon>
        <taxon>Paenibacillus</taxon>
    </lineage>
</organism>
<proteinExistence type="predicted"/>
<keyword evidence="5" id="KW-1185">Reference proteome</keyword>
<accession>A0A4R5KSS2</accession>
<gene>
    <name evidence="4" type="ORF">E1757_09000</name>
</gene>
<keyword evidence="2" id="KW-0378">Hydrolase</keyword>
<keyword evidence="1" id="KW-0479">Metal-binding</keyword>
<dbReference type="RefSeq" id="WP_133226933.1">
    <property type="nucleotide sequence ID" value="NZ_SMRT01000003.1"/>
</dbReference>
<protein>
    <submittedName>
        <fullName evidence="4">DUF4976 domain-containing protein</fullName>
    </submittedName>
</protein>
<sequence length="472" mass="54168">MKQQQPNILWFCTDQQRFDTIGALNNPHIHTPNLDRLVSEGVAFTRAYAQSTVCSPSRASFLTGRYPRTTRVTKNGGPYFPEDEVLVTKMLADHGYDCGLAGKLHLSGIIGRIEPRNDDGYRVFKWSPAQRDAWPIGHDYQVWLKQQGIEWGEHYKGRNGGIHEDYHQTTWATNEAIHFINHNSEAPWLMSVNVYDPHEPFDPPQTYKERYRAEDMPLPKWQEGELDNKPRIQKEDYLNGGQGGVGPSCASMSDLEKQQYIADYYAMIELVDCNVGRLLDELERTGQRENTVIIFMSDHGEMLGDHGLILKGAHFYEGLVHVPLIISYPGHFKENVRFDGLVELVDIAPTLLELAGIEIPFYMQGKSLLPILEGMAGNEYIHKDHVYSEYYYALLGSHDHVYATMYYDGRYKLVVFHGEEVGELYDHENDPDEFVNLWDDPAYLVKKLELMKKSFDSSVFTVDPKPLLWLKA</sequence>
<evidence type="ECO:0000259" key="3">
    <source>
        <dbReference type="Pfam" id="PF00884"/>
    </source>
</evidence>
<dbReference type="PANTHER" id="PTHR45953:SF1">
    <property type="entry name" value="IDURONATE 2-SULFATASE"/>
    <property type="match status" value="1"/>
</dbReference>
<evidence type="ECO:0000313" key="5">
    <source>
        <dbReference type="Proteomes" id="UP000295636"/>
    </source>
</evidence>
<evidence type="ECO:0000313" key="4">
    <source>
        <dbReference type="EMBL" id="TDF98666.1"/>
    </source>
</evidence>
<dbReference type="GO" id="GO:0008484">
    <property type="term" value="F:sulfuric ester hydrolase activity"/>
    <property type="evidence" value="ECO:0007669"/>
    <property type="project" value="TreeGrafter"/>
</dbReference>
<evidence type="ECO:0000256" key="2">
    <source>
        <dbReference type="ARBA" id="ARBA00022801"/>
    </source>
</evidence>
<name>A0A4R5KSS2_9BACL</name>
<dbReference type="InterPro" id="IPR000917">
    <property type="entry name" value="Sulfatase_N"/>
</dbReference>
<dbReference type="Pfam" id="PF00884">
    <property type="entry name" value="Sulfatase"/>
    <property type="match status" value="1"/>
</dbReference>
<dbReference type="SUPFAM" id="SSF53649">
    <property type="entry name" value="Alkaline phosphatase-like"/>
    <property type="match status" value="1"/>
</dbReference>
<dbReference type="PANTHER" id="PTHR45953">
    <property type="entry name" value="IDURONATE 2-SULFATASE"/>
    <property type="match status" value="1"/>
</dbReference>
<dbReference type="GO" id="GO:0046872">
    <property type="term" value="F:metal ion binding"/>
    <property type="evidence" value="ECO:0007669"/>
    <property type="project" value="UniProtKB-KW"/>
</dbReference>
<reference evidence="4 5" key="1">
    <citation type="submission" date="2019-03" db="EMBL/GenBank/DDBJ databases">
        <title>This is whole genome sequence of Paenibacillus sp MS74 strain.</title>
        <authorList>
            <person name="Trinh H.N."/>
        </authorList>
    </citation>
    <scope>NUCLEOTIDE SEQUENCE [LARGE SCALE GENOMIC DNA]</scope>
    <source>
        <strain evidence="4 5">MS74</strain>
    </source>
</reference>
<comment type="caution">
    <text evidence="4">The sequence shown here is derived from an EMBL/GenBank/DDBJ whole genome shotgun (WGS) entry which is preliminary data.</text>
</comment>
<dbReference type="Gene3D" id="3.40.720.10">
    <property type="entry name" value="Alkaline Phosphatase, subunit A"/>
    <property type="match status" value="1"/>
</dbReference>
<evidence type="ECO:0000256" key="1">
    <source>
        <dbReference type="ARBA" id="ARBA00022723"/>
    </source>
</evidence>
<dbReference type="OrthoDB" id="9762324at2"/>